<evidence type="ECO:0000313" key="1">
    <source>
        <dbReference type="EMBL" id="VDK23717.1"/>
    </source>
</evidence>
<organism evidence="1 2">
    <name type="scientific">Anisakis simplex</name>
    <name type="common">Herring worm</name>
    <dbReference type="NCBI Taxonomy" id="6269"/>
    <lineage>
        <taxon>Eukaryota</taxon>
        <taxon>Metazoa</taxon>
        <taxon>Ecdysozoa</taxon>
        <taxon>Nematoda</taxon>
        <taxon>Chromadorea</taxon>
        <taxon>Rhabditida</taxon>
        <taxon>Spirurina</taxon>
        <taxon>Ascaridomorpha</taxon>
        <taxon>Ascaridoidea</taxon>
        <taxon>Anisakidae</taxon>
        <taxon>Anisakis</taxon>
        <taxon>Anisakis simplex complex</taxon>
    </lineage>
</organism>
<evidence type="ECO:0000313" key="2">
    <source>
        <dbReference type="Proteomes" id="UP000267096"/>
    </source>
</evidence>
<proteinExistence type="predicted"/>
<dbReference type="AlphaFoldDB" id="A0A3P6NQ22"/>
<name>A0A3P6NQ22_ANISI</name>
<dbReference type="Proteomes" id="UP000267096">
    <property type="component" value="Unassembled WGS sequence"/>
</dbReference>
<protein>
    <submittedName>
        <fullName evidence="1">Uncharacterized protein</fullName>
    </submittedName>
</protein>
<gene>
    <name evidence="1" type="ORF">ASIM_LOCUS4374</name>
</gene>
<dbReference type="EMBL" id="UYRR01007554">
    <property type="protein sequence ID" value="VDK23717.1"/>
    <property type="molecule type" value="Genomic_DNA"/>
</dbReference>
<accession>A0A3P6NQ22</accession>
<keyword evidence="2" id="KW-1185">Reference proteome</keyword>
<sequence>MHYRVARLEPSKLTEVIKAFALGKMYRTFLWNYLKLRDNFTESALNYPEWMSVLRHSKSIAIDTKIYSGERYRTIIHMYGKLKMWPHWESEQLEA</sequence>
<reference evidence="1 2" key="1">
    <citation type="submission" date="2018-11" db="EMBL/GenBank/DDBJ databases">
        <authorList>
            <consortium name="Pathogen Informatics"/>
        </authorList>
    </citation>
    <scope>NUCLEOTIDE SEQUENCE [LARGE SCALE GENOMIC DNA]</scope>
</reference>